<dbReference type="PANTHER" id="PTHR33678:SF1">
    <property type="entry name" value="BLL1576 PROTEIN"/>
    <property type="match status" value="1"/>
</dbReference>
<organism evidence="6 7">
    <name type="scientific">Caproicibacter fermentans</name>
    <dbReference type="NCBI Taxonomy" id="2576756"/>
    <lineage>
        <taxon>Bacteria</taxon>
        <taxon>Bacillati</taxon>
        <taxon>Bacillota</taxon>
        <taxon>Clostridia</taxon>
        <taxon>Eubacteriales</taxon>
        <taxon>Acutalibacteraceae</taxon>
        <taxon>Caproicibacter</taxon>
    </lineage>
</organism>
<feature type="domain" description="Transposase IS66 central" evidence="2">
    <location>
        <begin position="186"/>
        <end position="470"/>
    </location>
</feature>
<dbReference type="InterPro" id="IPR024474">
    <property type="entry name" value="Znf_dom_IS66"/>
</dbReference>
<dbReference type="Pfam" id="PF13005">
    <property type="entry name" value="zf-IS66"/>
    <property type="match status" value="1"/>
</dbReference>
<dbReference type="EMBL" id="VWXL01000071">
    <property type="protein sequence ID" value="MVB11732.1"/>
    <property type="molecule type" value="Genomic_DNA"/>
</dbReference>
<dbReference type="Pfam" id="PF13007">
    <property type="entry name" value="LZ_Tnp_IS66"/>
    <property type="match status" value="1"/>
</dbReference>
<accession>A0A6N8I121</accession>
<evidence type="ECO:0000259" key="3">
    <source>
        <dbReference type="Pfam" id="PF13005"/>
    </source>
</evidence>
<feature type="domain" description="Transposase IS66 zinc-finger binding" evidence="3">
    <location>
        <begin position="121"/>
        <end position="165"/>
    </location>
</feature>
<evidence type="ECO:0000259" key="2">
    <source>
        <dbReference type="Pfam" id="PF03050"/>
    </source>
</evidence>
<dbReference type="InterPro" id="IPR052344">
    <property type="entry name" value="Transposase-related"/>
</dbReference>
<keyword evidence="7" id="KW-1185">Reference proteome</keyword>
<feature type="coiled-coil region" evidence="1">
    <location>
        <begin position="17"/>
        <end position="44"/>
    </location>
</feature>
<evidence type="ECO:0000256" key="1">
    <source>
        <dbReference type="SAM" id="Coils"/>
    </source>
</evidence>
<name>A0A6N8I121_9FIRM</name>
<dbReference type="InterPro" id="IPR004291">
    <property type="entry name" value="Transposase_IS66_central"/>
</dbReference>
<evidence type="ECO:0000259" key="4">
    <source>
        <dbReference type="Pfam" id="PF13007"/>
    </source>
</evidence>
<dbReference type="AlphaFoldDB" id="A0A6N8I121"/>
<keyword evidence="1" id="KW-0175">Coiled coil</keyword>
<dbReference type="PANTHER" id="PTHR33678">
    <property type="entry name" value="BLL1576 PROTEIN"/>
    <property type="match status" value="1"/>
</dbReference>
<proteinExistence type="predicted"/>
<comment type="caution">
    <text evidence="6">The sequence shown here is derived from an EMBL/GenBank/DDBJ whole genome shotgun (WGS) entry which is preliminary data.</text>
</comment>
<dbReference type="NCBIfam" id="NF033517">
    <property type="entry name" value="transpos_IS66"/>
    <property type="match status" value="1"/>
</dbReference>
<feature type="domain" description="Transposase IS66 C-terminal" evidence="5">
    <location>
        <begin position="477"/>
        <end position="506"/>
    </location>
</feature>
<evidence type="ECO:0000313" key="6">
    <source>
        <dbReference type="EMBL" id="MVB11732.1"/>
    </source>
</evidence>
<evidence type="ECO:0000259" key="5">
    <source>
        <dbReference type="Pfam" id="PF13817"/>
    </source>
</evidence>
<dbReference type="InterPro" id="IPR039552">
    <property type="entry name" value="IS66_C"/>
</dbReference>
<dbReference type="Proteomes" id="UP000469440">
    <property type="component" value="Unassembled WGS sequence"/>
</dbReference>
<evidence type="ECO:0000313" key="7">
    <source>
        <dbReference type="Proteomes" id="UP000469440"/>
    </source>
</evidence>
<feature type="domain" description="Transposase TnpC homeodomain" evidence="4">
    <location>
        <begin position="41"/>
        <end position="113"/>
    </location>
</feature>
<reference evidence="6 7" key="1">
    <citation type="submission" date="2019-09" db="EMBL/GenBank/DDBJ databases">
        <title>Genome sequence of Clostridium sp. EA1.</title>
        <authorList>
            <person name="Poehlein A."/>
            <person name="Bengelsdorf F.R."/>
            <person name="Daniel R."/>
        </authorList>
    </citation>
    <scope>NUCLEOTIDE SEQUENCE [LARGE SCALE GENOMIC DNA]</scope>
    <source>
        <strain evidence="6 7">EA1</strain>
    </source>
</reference>
<dbReference type="Pfam" id="PF13817">
    <property type="entry name" value="DDE_Tnp_IS66_C"/>
    <property type="match status" value="1"/>
</dbReference>
<dbReference type="InterPro" id="IPR024463">
    <property type="entry name" value="Transposase_TnpC_homeodom"/>
</dbReference>
<sequence>MRYNKGMEKSDLTAASATENQAEIAALKARVSELEVLVKYYEEQFRISKHRQYEASSEKSEYDLAQLSIFNEAELFADINVAEPELVEVEKHYRKRTRLTTDKLPENLPVEIVEHDLPECERICPECGGPLHVMGRDSWDELVIVPAQVKVRKHVRLVYTCRECEKDEYGVPIVKAAVSEPVIKGSFASPEAIAHIMTQKFVMGSPLYRQEKELQQNGIQLSRQTMSNWLIRATEDWLELVYEALHEMLCNHGVLHADETTLQVLREPGKTAQSKSYMWLYRTSGDAVQPIVLYDYQPDRRSKRPAAFLKDFKGYLHTDGYEGYHSLRSEITVVGCWAHVRRKFDESLKALPERDRESSNALRGKRYCDHLFELEREFSSLAPEERYVKRLAQSKPVLEEFFEWAVSLNAAPKTGIGIAVHYALSQRKYLEHYLLDGRLEISNNRAERSIKPFVVDRKNFLFANTPREAKASAVMFSLIETAKENGLNPFEYLVYILKNAPNWNIRDNPDALNLLMPDSARRSICATATSRTPA</sequence>
<gene>
    <name evidence="6" type="ORF">CAFE_24560</name>
</gene>
<protein>
    <submittedName>
        <fullName evidence="6">IS66 family transposase ISSwo2</fullName>
    </submittedName>
</protein>
<dbReference type="Pfam" id="PF03050">
    <property type="entry name" value="DDE_Tnp_IS66"/>
    <property type="match status" value="1"/>
</dbReference>